<sequence>MTDWKRSLGQGSPADKVERRTLAASNASYISPEDARAYAESLLQGALYGRKAYSPEGLRKPLGRLSKEPWSDEAFTPGPRVGLSGLQRNLEDAKTELKRLLPKVSNHDGVSALNGIISSIQATQDRLDDDERKRVYEEPYKSEPQLRGEEGSPWDNPNRMRPISLREALSKWVE</sequence>
<organism evidence="2 3">
    <name type="scientific">Sinorhizobium psoraleae</name>
    <dbReference type="NCBI Taxonomy" id="520838"/>
    <lineage>
        <taxon>Bacteria</taxon>
        <taxon>Pseudomonadati</taxon>
        <taxon>Pseudomonadota</taxon>
        <taxon>Alphaproteobacteria</taxon>
        <taxon>Hyphomicrobiales</taxon>
        <taxon>Rhizobiaceae</taxon>
        <taxon>Sinorhizobium/Ensifer group</taxon>
        <taxon>Sinorhizobium</taxon>
    </lineage>
</organism>
<feature type="region of interest" description="Disordered" evidence="1">
    <location>
        <begin position="54"/>
        <end position="85"/>
    </location>
</feature>
<comment type="caution">
    <text evidence="2">The sequence shown here is derived from an EMBL/GenBank/DDBJ whole genome shotgun (WGS) entry which is preliminary data.</text>
</comment>
<feature type="region of interest" description="Disordered" evidence="1">
    <location>
        <begin position="121"/>
        <end position="161"/>
    </location>
</feature>
<name>A0ABT4KKS8_9HYPH</name>
<evidence type="ECO:0000256" key="1">
    <source>
        <dbReference type="SAM" id="MobiDB-lite"/>
    </source>
</evidence>
<evidence type="ECO:0000313" key="2">
    <source>
        <dbReference type="EMBL" id="MCZ4092560.1"/>
    </source>
</evidence>
<evidence type="ECO:0000313" key="3">
    <source>
        <dbReference type="Proteomes" id="UP001079430"/>
    </source>
</evidence>
<dbReference type="RefSeq" id="WP_173513065.1">
    <property type="nucleotide sequence ID" value="NZ_JABEKV010000004.1"/>
</dbReference>
<gene>
    <name evidence="2" type="ORF">O3W52_21580</name>
</gene>
<reference evidence="2" key="1">
    <citation type="submission" date="2022-10" db="EMBL/GenBank/DDBJ databases">
        <title>Whole genome sequencing of three plant growth promoting bacteria isolated from Vachellia tortilis subsp. raddiana in Morocco.</title>
        <authorList>
            <person name="Hnini M."/>
            <person name="Zouagui R."/>
            <person name="Zouagui H."/>
            <person name="Chemao Elfihri M.-W."/>
            <person name="Ibrahimi A."/>
            <person name="Sbabou L."/>
            <person name="Aurag J."/>
        </authorList>
    </citation>
    <scope>NUCLEOTIDE SEQUENCE</scope>
    <source>
        <strain evidence="2">LMR678</strain>
    </source>
</reference>
<protein>
    <submittedName>
        <fullName evidence="2">Uncharacterized protein</fullName>
    </submittedName>
</protein>
<dbReference type="Proteomes" id="UP001079430">
    <property type="component" value="Unassembled WGS sequence"/>
</dbReference>
<keyword evidence="3" id="KW-1185">Reference proteome</keyword>
<accession>A0ABT4KKS8</accession>
<proteinExistence type="predicted"/>
<feature type="compositionally biased region" description="Basic and acidic residues" evidence="1">
    <location>
        <begin position="125"/>
        <end position="150"/>
    </location>
</feature>
<dbReference type="EMBL" id="JAPVOI010000004">
    <property type="protein sequence ID" value="MCZ4092560.1"/>
    <property type="molecule type" value="Genomic_DNA"/>
</dbReference>